<keyword evidence="1" id="KW-0732">Signal</keyword>
<feature type="domain" description="LysM" evidence="2">
    <location>
        <begin position="28"/>
        <end position="73"/>
    </location>
</feature>
<dbReference type="Gene3D" id="3.10.350.10">
    <property type="entry name" value="LysM domain"/>
    <property type="match status" value="1"/>
</dbReference>
<dbReference type="CDD" id="cd00118">
    <property type="entry name" value="LysM"/>
    <property type="match status" value="1"/>
</dbReference>
<keyword evidence="4" id="KW-1185">Reference proteome</keyword>
<dbReference type="SMART" id="SM00257">
    <property type="entry name" value="LysM"/>
    <property type="match status" value="1"/>
</dbReference>
<evidence type="ECO:0000313" key="4">
    <source>
        <dbReference type="Proteomes" id="UP000602050"/>
    </source>
</evidence>
<proteinExistence type="predicted"/>
<dbReference type="RefSeq" id="WP_188391781.1">
    <property type="nucleotide sequence ID" value="NZ_BMEV01000022.1"/>
</dbReference>
<dbReference type="InterPro" id="IPR014258">
    <property type="entry name" value="CAP_domain_YkwD-like"/>
</dbReference>
<dbReference type="Gene3D" id="3.40.33.10">
    <property type="entry name" value="CAP"/>
    <property type="match status" value="1"/>
</dbReference>
<reference evidence="3" key="1">
    <citation type="journal article" date="2014" name="Int. J. Syst. Evol. Microbiol.">
        <title>Complete genome sequence of Corynebacterium casei LMG S-19264T (=DSM 44701T), isolated from a smear-ripened cheese.</title>
        <authorList>
            <consortium name="US DOE Joint Genome Institute (JGI-PGF)"/>
            <person name="Walter F."/>
            <person name="Albersmeier A."/>
            <person name="Kalinowski J."/>
            <person name="Ruckert C."/>
        </authorList>
    </citation>
    <scope>NUCLEOTIDE SEQUENCE</scope>
    <source>
        <strain evidence="3">CGMCC 1.12360</strain>
    </source>
</reference>
<dbReference type="InterPro" id="IPR035940">
    <property type="entry name" value="CAP_sf"/>
</dbReference>
<feature type="signal peptide" evidence="1">
    <location>
        <begin position="1"/>
        <end position="26"/>
    </location>
</feature>
<reference evidence="3" key="2">
    <citation type="submission" date="2020-09" db="EMBL/GenBank/DDBJ databases">
        <authorList>
            <person name="Sun Q."/>
            <person name="Zhou Y."/>
        </authorList>
    </citation>
    <scope>NUCLEOTIDE SEQUENCE</scope>
    <source>
        <strain evidence="3">CGMCC 1.12360</strain>
    </source>
</reference>
<dbReference type="EMBL" id="BMEV01000022">
    <property type="protein sequence ID" value="GGH75355.1"/>
    <property type="molecule type" value="Genomic_DNA"/>
</dbReference>
<feature type="chain" id="PRO_5035265436" description="LysM domain-containing protein" evidence="1">
    <location>
        <begin position="27"/>
        <end position="202"/>
    </location>
</feature>
<dbReference type="InterPro" id="IPR014044">
    <property type="entry name" value="CAP_dom"/>
</dbReference>
<dbReference type="NCBIfam" id="TIGR02909">
    <property type="entry name" value="spore_YkwD"/>
    <property type="match status" value="1"/>
</dbReference>
<dbReference type="PROSITE" id="PS51782">
    <property type="entry name" value="LYSM"/>
    <property type="match status" value="1"/>
</dbReference>
<dbReference type="Pfam" id="PF01476">
    <property type="entry name" value="LysM"/>
    <property type="match status" value="1"/>
</dbReference>
<dbReference type="CDD" id="cd05379">
    <property type="entry name" value="CAP_bacterial"/>
    <property type="match status" value="1"/>
</dbReference>
<evidence type="ECO:0000313" key="3">
    <source>
        <dbReference type="EMBL" id="GGH75355.1"/>
    </source>
</evidence>
<dbReference type="Proteomes" id="UP000602050">
    <property type="component" value="Unassembled WGS sequence"/>
</dbReference>
<dbReference type="NCBIfam" id="TIGR02899">
    <property type="entry name" value="spore_safA"/>
    <property type="match status" value="1"/>
</dbReference>
<dbReference type="InterPro" id="IPR018392">
    <property type="entry name" value="LysM"/>
</dbReference>
<dbReference type="PANTHER" id="PTHR31157:SF1">
    <property type="entry name" value="SCP DOMAIN-CONTAINING PROTEIN"/>
    <property type="match status" value="1"/>
</dbReference>
<sequence>MMKKLGKVFVTVALSATLLFPVAAFAASSYTVTYGDSLWKIAVKTQTGVKELINANPQLKNPNLIYPGQKINVPAKQNSQVEQEVIKLVNQERAKAGLSPLKYDWELARVAKHKSQDMHDRNYFDHNSPTYGSPFSMMKSYGIKYKAAGENIAKGQRSAQQVVNAWMNSPGHRANILNKDFTHIGVGYVKDGHYWTQMFIKK</sequence>
<evidence type="ECO:0000256" key="1">
    <source>
        <dbReference type="SAM" id="SignalP"/>
    </source>
</evidence>
<dbReference type="AlphaFoldDB" id="A0A8J2ZSU8"/>
<organism evidence="3 4">
    <name type="scientific">Compostibacillus humi</name>
    <dbReference type="NCBI Taxonomy" id="1245525"/>
    <lineage>
        <taxon>Bacteria</taxon>
        <taxon>Bacillati</taxon>
        <taxon>Bacillota</taxon>
        <taxon>Bacilli</taxon>
        <taxon>Bacillales</taxon>
        <taxon>Bacillaceae</taxon>
        <taxon>Compostibacillus</taxon>
    </lineage>
</organism>
<dbReference type="SUPFAM" id="SSF55797">
    <property type="entry name" value="PR-1-like"/>
    <property type="match status" value="1"/>
</dbReference>
<dbReference type="SUPFAM" id="SSF54106">
    <property type="entry name" value="LysM domain"/>
    <property type="match status" value="1"/>
</dbReference>
<dbReference type="Pfam" id="PF00188">
    <property type="entry name" value="CAP"/>
    <property type="match status" value="1"/>
</dbReference>
<accession>A0A8J2ZSU8</accession>
<evidence type="ECO:0000259" key="2">
    <source>
        <dbReference type="PROSITE" id="PS51782"/>
    </source>
</evidence>
<dbReference type="InterPro" id="IPR036779">
    <property type="entry name" value="LysM_dom_sf"/>
</dbReference>
<comment type="caution">
    <text evidence="3">The sequence shown here is derived from an EMBL/GenBank/DDBJ whole genome shotgun (WGS) entry which is preliminary data.</text>
</comment>
<name>A0A8J2ZSU8_9BACI</name>
<dbReference type="InterPro" id="IPR014248">
    <property type="entry name" value="Spore_coat_assembly_SafA"/>
</dbReference>
<protein>
    <recommendedName>
        <fullName evidence="2">LysM domain-containing protein</fullName>
    </recommendedName>
</protein>
<gene>
    <name evidence="3" type="ORF">GCM10010978_15140</name>
</gene>
<dbReference type="PANTHER" id="PTHR31157">
    <property type="entry name" value="SCP DOMAIN-CONTAINING PROTEIN"/>
    <property type="match status" value="1"/>
</dbReference>